<evidence type="ECO:0000313" key="5">
    <source>
        <dbReference type="Proteomes" id="UP000476064"/>
    </source>
</evidence>
<name>A0A6C0FUN4_9BACL</name>
<dbReference type="Gene3D" id="1.20.120.710">
    <property type="entry name" value="Haloacid dehalogenase hydrolase-like domain"/>
    <property type="match status" value="1"/>
</dbReference>
<dbReference type="InterPro" id="IPR006439">
    <property type="entry name" value="HAD-SF_hydro_IA"/>
</dbReference>
<gene>
    <name evidence="4" type="ORF">GXP70_13540</name>
</gene>
<dbReference type="InterPro" id="IPR023214">
    <property type="entry name" value="HAD_sf"/>
</dbReference>
<dbReference type="Proteomes" id="UP000476064">
    <property type="component" value="Chromosome"/>
</dbReference>
<reference evidence="4 5" key="1">
    <citation type="submission" date="2020-01" db="EMBL/GenBank/DDBJ databases">
        <title>Paenibacillus sp. nov., isolated from tomato rhizosphere.</title>
        <authorList>
            <person name="Weon H.-Y."/>
            <person name="Lee S.A."/>
        </authorList>
    </citation>
    <scope>NUCLEOTIDE SEQUENCE [LARGE SCALE GENOMIC DNA]</scope>
    <source>
        <strain evidence="4 5">12200R-189</strain>
    </source>
</reference>
<dbReference type="NCBIfam" id="TIGR01549">
    <property type="entry name" value="HAD-SF-IA-v1"/>
    <property type="match status" value="1"/>
</dbReference>
<keyword evidence="5" id="KW-1185">Reference proteome</keyword>
<dbReference type="Gene3D" id="3.40.50.1000">
    <property type="entry name" value="HAD superfamily/HAD-like"/>
    <property type="match status" value="1"/>
</dbReference>
<protein>
    <submittedName>
        <fullName evidence="4">HAD family hydrolase</fullName>
    </submittedName>
</protein>
<dbReference type="EMBL" id="CP048209">
    <property type="protein sequence ID" value="QHT60868.1"/>
    <property type="molecule type" value="Genomic_DNA"/>
</dbReference>
<keyword evidence="2 4" id="KW-0378">Hydrolase</keyword>
<evidence type="ECO:0000256" key="1">
    <source>
        <dbReference type="ARBA" id="ARBA00001946"/>
    </source>
</evidence>
<dbReference type="InterPro" id="IPR051400">
    <property type="entry name" value="HAD-like_hydrolase"/>
</dbReference>
<evidence type="ECO:0000256" key="2">
    <source>
        <dbReference type="ARBA" id="ARBA00022801"/>
    </source>
</evidence>
<accession>A0A6C0FUN4</accession>
<dbReference type="PANTHER" id="PTHR46470">
    <property type="entry name" value="N-ACYLNEURAMINATE-9-PHOSPHATASE"/>
    <property type="match status" value="1"/>
</dbReference>
<sequence>MYPKAIFLDLDDTIIAFDHGVDVDGCWRLACGNELPYDEETLTGIIERIKGKAKWYWSDPERHRIGRMDLAKTRAGFIAEALQEAGHGGPAAAESAAAVAERISAAFTDARDKAITMIPGALETIHHLRERGFKLALITNGSASGQRSKIDRFGLAPLFDLILIEGEFGTGKPEQAVYLHAMQELNVKAEEAWMVGDNFDWEIVAPQAVAMKGVWVNPKRLAPTGGITPFRTIETLSELRGLLDELAN</sequence>
<dbReference type="AlphaFoldDB" id="A0A6C0FUN4"/>
<dbReference type="SFLD" id="SFLDS00003">
    <property type="entry name" value="Haloacid_Dehalogenase"/>
    <property type="match status" value="1"/>
</dbReference>
<dbReference type="InterPro" id="IPR036412">
    <property type="entry name" value="HAD-like_sf"/>
</dbReference>
<organism evidence="4 5">
    <name type="scientific">Paenibacillus lycopersici</name>
    <dbReference type="NCBI Taxonomy" id="2704462"/>
    <lineage>
        <taxon>Bacteria</taxon>
        <taxon>Bacillati</taxon>
        <taxon>Bacillota</taxon>
        <taxon>Bacilli</taxon>
        <taxon>Bacillales</taxon>
        <taxon>Paenibacillaceae</taxon>
        <taxon>Paenibacillus</taxon>
    </lineage>
</organism>
<comment type="cofactor">
    <cofactor evidence="1">
        <name>Mg(2+)</name>
        <dbReference type="ChEBI" id="CHEBI:18420"/>
    </cofactor>
</comment>
<dbReference type="GO" id="GO:0009231">
    <property type="term" value="P:riboflavin biosynthetic process"/>
    <property type="evidence" value="ECO:0007669"/>
    <property type="project" value="TreeGrafter"/>
</dbReference>
<dbReference type="RefSeq" id="WP_162357307.1">
    <property type="nucleotide sequence ID" value="NZ_CP048209.1"/>
</dbReference>
<proteinExistence type="predicted"/>
<evidence type="ECO:0000313" key="4">
    <source>
        <dbReference type="EMBL" id="QHT60868.1"/>
    </source>
</evidence>
<dbReference type="NCBIfam" id="TIGR01509">
    <property type="entry name" value="HAD-SF-IA-v3"/>
    <property type="match status" value="1"/>
</dbReference>
<dbReference type="KEGG" id="plyc:GXP70_13540"/>
<evidence type="ECO:0000256" key="3">
    <source>
        <dbReference type="ARBA" id="ARBA00022842"/>
    </source>
</evidence>
<dbReference type="SFLD" id="SFLDG01129">
    <property type="entry name" value="C1.5:_HAD__Beta-PGM__Phosphata"/>
    <property type="match status" value="1"/>
</dbReference>
<dbReference type="PANTHER" id="PTHR46470:SF4">
    <property type="entry name" value="5-AMINO-6-(5-PHOSPHO-D-RIBITYLAMINO)URACIL PHOSPHATASE YIGB"/>
    <property type="match status" value="1"/>
</dbReference>
<dbReference type="SUPFAM" id="SSF56784">
    <property type="entry name" value="HAD-like"/>
    <property type="match status" value="1"/>
</dbReference>
<keyword evidence="3" id="KW-0460">Magnesium</keyword>
<dbReference type="GO" id="GO:0016787">
    <property type="term" value="F:hydrolase activity"/>
    <property type="evidence" value="ECO:0007669"/>
    <property type="project" value="UniProtKB-KW"/>
</dbReference>
<dbReference type="Pfam" id="PF00702">
    <property type="entry name" value="Hydrolase"/>
    <property type="match status" value="1"/>
</dbReference>